<dbReference type="Gene3D" id="3.40.50.620">
    <property type="entry name" value="HUPs"/>
    <property type="match status" value="1"/>
</dbReference>
<comment type="catalytic activity">
    <reaction evidence="10 11">
        <text>nicotinate beta-D-ribonucleotide + ATP + H(+) = deamido-NAD(+) + diphosphate</text>
        <dbReference type="Rhea" id="RHEA:22860"/>
        <dbReference type="ChEBI" id="CHEBI:15378"/>
        <dbReference type="ChEBI" id="CHEBI:30616"/>
        <dbReference type="ChEBI" id="CHEBI:33019"/>
        <dbReference type="ChEBI" id="CHEBI:57502"/>
        <dbReference type="ChEBI" id="CHEBI:58437"/>
        <dbReference type="EC" id="2.7.7.18"/>
    </reaction>
</comment>
<evidence type="ECO:0000256" key="7">
    <source>
        <dbReference type="ARBA" id="ARBA00022741"/>
    </source>
</evidence>
<dbReference type="EMBL" id="JBHSCW010000001">
    <property type="protein sequence ID" value="MFC4350505.1"/>
    <property type="molecule type" value="Genomic_DNA"/>
</dbReference>
<dbReference type="CDD" id="cd02165">
    <property type="entry name" value="NMNAT"/>
    <property type="match status" value="1"/>
</dbReference>
<dbReference type="GO" id="GO:0004515">
    <property type="term" value="F:nicotinate-nucleotide adenylyltransferase activity"/>
    <property type="evidence" value="ECO:0007669"/>
    <property type="project" value="UniProtKB-EC"/>
</dbReference>
<keyword evidence="15" id="KW-1185">Reference proteome</keyword>
<keyword evidence="4 11" id="KW-0662">Pyridine nucleotide biosynthesis</keyword>
<keyword evidence="5 11" id="KW-0808">Transferase</keyword>
<dbReference type="Proteomes" id="UP001595799">
    <property type="component" value="Unassembled WGS sequence"/>
</dbReference>
<comment type="caution">
    <text evidence="14">The sequence shown here is derived from an EMBL/GenBank/DDBJ whole genome shotgun (WGS) entry which is preliminary data.</text>
</comment>
<keyword evidence="8 11" id="KW-0067">ATP-binding</keyword>
<evidence type="ECO:0000259" key="13">
    <source>
        <dbReference type="Pfam" id="PF01467"/>
    </source>
</evidence>
<dbReference type="RefSeq" id="WP_382420840.1">
    <property type="nucleotide sequence ID" value="NZ_JBHSCW010000001.1"/>
</dbReference>
<dbReference type="NCBIfam" id="NF000845">
    <property type="entry name" value="PRK00071.2-4"/>
    <property type="match status" value="1"/>
</dbReference>
<evidence type="ECO:0000256" key="2">
    <source>
        <dbReference type="ARBA" id="ARBA00005019"/>
    </source>
</evidence>
<comment type="pathway">
    <text evidence="2 11">Cofactor biosynthesis; NAD(+) biosynthesis; deamido-NAD(+) from nicotinate D-ribonucleotide: step 1/1.</text>
</comment>
<feature type="region of interest" description="Disordered" evidence="12">
    <location>
        <begin position="220"/>
        <end position="241"/>
    </location>
</feature>
<evidence type="ECO:0000313" key="14">
    <source>
        <dbReference type="EMBL" id="MFC4350505.1"/>
    </source>
</evidence>
<dbReference type="SUPFAM" id="SSF52374">
    <property type="entry name" value="Nucleotidylyl transferase"/>
    <property type="match status" value="1"/>
</dbReference>
<dbReference type="InterPro" id="IPR014729">
    <property type="entry name" value="Rossmann-like_a/b/a_fold"/>
</dbReference>
<evidence type="ECO:0000313" key="15">
    <source>
        <dbReference type="Proteomes" id="UP001595799"/>
    </source>
</evidence>
<comment type="similarity">
    <text evidence="3 11">Belongs to the NadD family.</text>
</comment>
<dbReference type="NCBIfam" id="TIGR00482">
    <property type="entry name" value="nicotinate (nicotinamide) nucleotide adenylyltransferase"/>
    <property type="match status" value="1"/>
</dbReference>
<dbReference type="InterPro" id="IPR005248">
    <property type="entry name" value="NadD/NMNAT"/>
</dbReference>
<protein>
    <recommendedName>
        <fullName evidence="11">Probable nicotinate-nucleotide adenylyltransferase</fullName>
        <ecNumber evidence="11">2.7.7.18</ecNumber>
    </recommendedName>
    <alternativeName>
        <fullName evidence="11">Deamido-NAD(+) diphosphorylase</fullName>
    </alternativeName>
    <alternativeName>
        <fullName evidence="11">Deamido-NAD(+) pyrophosphorylase</fullName>
    </alternativeName>
    <alternativeName>
        <fullName evidence="11">Nicotinate mononucleotide adenylyltransferase</fullName>
        <shortName evidence="11">NaMN adenylyltransferase</shortName>
    </alternativeName>
</protein>
<organism evidence="14 15">
    <name type="scientific">Fodinicurvata halophila</name>
    <dbReference type="NCBI Taxonomy" id="1419723"/>
    <lineage>
        <taxon>Bacteria</taxon>
        <taxon>Pseudomonadati</taxon>
        <taxon>Pseudomonadota</taxon>
        <taxon>Alphaproteobacteria</taxon>
        <taxon>Rhodospirillales</taxon>
        <taxon>Rhodovibrionaceae</taxon>
        <taxon>Fodinicurvata</taxon>
    </lineage>
</organism>
<evidence type="ECO:0000256" key="9">
    <source>
        <dbReference type="ARBA" id="ARBA00023027"/>
    </source>
</evidence>
<dbReference type="PANTHER" id="PTHR39321:SF3">
    <property type="entry name" value="PHOSPHOPANTETHEINE ADENYLYLTRANSFERASE"/>
    <property type="match status" value="1"/>
</dbReference>
<evidence type="ECO:0000256" key="5">
    <source>
        <dbReference type="ARBA" id="ARBA00022679"/>
    </source>
</evidence>
<comment type="function">
    <text evidence="1 11">Catalyzes the reversible adenylation of nicotinate mononucleotide (NaMN) to nicotinic acid adenine dinucleotide (NaAD).</text>
</comment>
<dbReference type="PANTHER" id="PTHR39321">
    <property type="entry name" value="NICOTINATE-NUCLEOTIDE ADENYLYLTRANSFERASE-RELATED"/>
    <property type="match status" value="1"/>
</dbReference>
<evidence type="ECO:0000256" key="8">
    <source>
        <dbReference type="ARBA" id="ARBA00022840"/>
    </source>
</evidence>
<sequence>MPIPGSKPPRCLTPAALGKALGGHLPARGQRIGLLGGSFNPAHDGHRHISLEALRRLHLDEVWWLVSPQNPLKEQAGMAPLEARLDSARQVSRDPRLRATALETTLGTSATTDTLKALQKCFPQVNFVWLMGADNLAQIHRWQRWSQIFRTLPVAVLDRPSYSLSVLYAKAAQRFAEARIPERRAATLAGRSAPAWTFLHIRLNPLSATALRERRSEARCGAGTTGFGEGPAKKAFAPDKE</sequence>
<evidence type="ECO:0000256" key="3">
    <source>
        <dbReference type="ARBA" id="ARBA00009014"/>
    </source>
</evidence>
<dbReference type="InterPro" id="IPR004821">
    <property type="entry name" value="Cyt_trans-like"/>
</dbReference>
<dbReference type="HAMAP" id="MF_00244">
    <property type="entry name" value="NaMN_adenylyltr"/>
    <property type="match status" value="1"/>
</dbReference>
<dbReference type="Pfam" id="PF01467">
    <property type="entry name" value="CTP_transf_like"/>
    <property type="match status" value="1"/>
</dbReference>
<gene>
    <name evidence="11" type="primary">nadD</name>
    <name evidence="14" type="ORF">ACFOW6_02985</name>
</gene>
<keyword evidence="6 11" id="KW-0548">Nucleotidyltransferase</keyword>
<evidence type="ECO:0000256" key="4">
    <source>
        <dbReference type="ARBA" id="ARBA00022642"/>
    </source>
</evidence>
<evidence type="ECO:0000256" key="10">
    <source>
        <dbReference type="ARBA" id="ARBA00048721"/>
    </source>
</evidence>
<accession>A0ABV8UHV7</accession>
<feature type="domain" description="Cytidyltransferase-like" evidence="13">
    <location>
        <begin position="34"/>
        <end position="214"/>
    </location>
</feature>
<dbReference type="NCBIfam" id="NF000843">
    <property type="entry name" value="PRK00071.2-2"/>
    <property type="match status" value="1"/>
</dbReference>
<proteinExistence type="inferred from homology"/>
<keyword evidence="9 11" id="KW-0520">NAD</keyword>
<dbReference type="EC" id="2.7.7.18" evidence="11"/>
<reference evidence="15" key="1">
    <citation type="journal article" date="2019" name="Int. J. Syst. Evol. Microbiol.">
        <title>The Global Catalogue of Microorganisms (GCM) 10K type strain sequencing project: providing services to taxonomists for standard genome sequencing and annotation.</title>
        <authorList>
            <consortium name="The Broad Institute Genomics Platform"/>
            <consortium name="The Broad Institute Genome Sequencing Center for Infectious Disease"/>
            <person name="Wu L."/>
            <person name="Ma J."/>
        </authorList>
    </citation>
    <scope>NUCLEOTIDE SEQUENCE [LARGE SCALE GENOMIC DNA]</scope>
    <source>
        <strain evidence="15">CECT 8472</strain>
    </source>
</reference>
<evidence type="ECO:0000256" key="6">
    <source>
        <dbReference type="ARBA" id="ARBA00022695"/>
    </source>
</evidence>
<evidence type="ECO:0000256" key="11">
    <source>
        <dbReference type="HAMAP-Rule" id="MF_00244"/>
    </source>
</evidence>
<evidence type="ECO:0000256" key="12">
    <source>
        <dbReference type="SAM" id="MobiDB-lite"/>
    </source>
</evidence>
<keyword evidence="7 11" id="KW-0547">Nucleotide-binding</keyword>
<name>A0ABV8UHV7_9PROT</name>
<evidence type="ECO:0000256" key="1">
    <source>
        <dbReference type="ARBA" id="ARBA00002324"/>
    </source>
</evidence>